<dbReference type="CDD" id="cd05401">
    <property type="entry name" value="NT_GlnE_GlnD_like"/>
    <property type="match status" value="1"/>
</dbReference>
<keyword evidence="6" id="KW-0511">Multifunctional enzyme</keyword>
<dbReference type="Pfam" id="PF01966">
    <property type="entry name" value="HD"/>
    <property type="match status" value="1"/>
</dbReference>
<dbReference type="NCBIfam" id="NF002895">
    <property type="entry name" value="PRK03381.1"/>
    <property type="match status" value="1"/>
</dbReference>
<evidence type="ECO:0000256" key="3">
    <source>
        <dbReference type="ARBA" id="ARBA00022737"/>
    </source>
</evidence>
<dbReference type="SUPFAM" id="SSF109604">
    <property type="entry name" value="HD-domain/PDEase-like"/>
    <property type="match status" value="1"/>
</dbReference>
<dbReference type="InterPro" id="IPR002912">
    <property type="entry name" value="ACT_dom"/>
</dbReference>
<dbReference type="PROSITE" id="PS51831">
    <property type="entry name" value="HD"/>
    <property type="match status" value="1"/>
</dbReference>
<dbReference type="InterPro" id="IPR006674">
    <property type="entry name" value="HD_domain"/>
</dbReference>
<gene>
    <name evidence="9" type="ORF">METZ01_LOCUS17073</name>
</gene>
<dbReference type="Gene3D" id="1.10.3090.10">
    <property type="entry name" value="cca-adding enzyme, domain 2"/>
    <property type="match status" value="1"/>
</dbReference>
<keyword evidence="5" id="KW-0460">Magnesium</keyword>
<dbReference type="SUPFAM" id="SSF81593">
    <property type="entry name" value="Nucleotidyltransferase substrate binding subunit/domain"/>
    <property type="match status" value="1"/>
</dbReference>
<dbReference type="AlphaFoldDB" id="A0A381PDG7"/>
<dbReference type="CDD" id="cd04900">
    <property type="entry name" value="ACT_UUR-like_1"/>
    <property type="match status" value="1"/>
</dbReference>
<dbReference type="PANTHER" id="PTHR47320">
    <property type="entry name" value="BIFUNCTIONAL URIDYLYLTRANSFERASE/URIDYLYL-REMOVING ENZYME"/>
    <property type="match status" value="1"/>
</dbReference>
<name>A0A381PDG7_9ZZZZ</name>
<evidence type="ECO:0000256" key="2">
    <source>
        <dbReference type="ARBA" id="ARBA00022695"/>
    </source>
</evidence>
<protein>
    <recommendedName>
        <fullName evidence="10">HD domain-containing protein</fullName>
    </recommendedName>
</protein>
<dbReference type="InterPro" id="IPR013546">
    <property type="entry name" value="PII_UdlTrfase/GS_AdlTrfase"/>
</dbReference>
<dbReference type="InterPro" id="IPR045865">
    <property type="entry name" value="ACT-like_dom_sf"/>
</dbReference>
<dbReference type="SUPFAM" id="SSF81301">
    <property type="entry name" value="Nucleotidyltransferase"/>
    <property type="match status" value="1"/>
</dbReference>
<dbReference type="InterPro" id="IPR043519">
    <property type="entry name" value="NT_sf"/>
</dbReference>
<dbReference type="GO" id="GO:0008773">
    <property type="term" value="F:[protein-PII] uridylyltransferase activity"/>
    <property type="evidence" value="ECO:0007669"/>
    <property type="project" value="InterPro"/>
</dbReference>
<dbReference type="SUPFAM" id="SSF55021">
    <property type="entry name" value="ACT-like"/>
    <property type="match status" value="2"/>
</dbReference>
<proteinExistence type="inferred from homology"/>
<evidence type="ECO:0000256" key="5">
    <source>
        <dbReference type="ARBA" id="ARBA00022842"/>
    </source>
</evidence>
<dbReference type="HAMAP" id="MF_00277">
    <property type="entry name" value="PII_uridylyl_transf"/>
    <property type="match status" value="1"/>
</dbReference>
<dbReference type="PROSITE" id="PS51671">
    <property type="entry name" value="ACT"/>
    <property type="match status" value="2"/>
</dbReference>
<evidence type="ECO:0000256" key="4">
    <source>
        <dbReference type="ARBA" id="ARBA00022801"/>
    </source>
</evidence>
<dbReference type="GO" id="GO:0016787">
    <property type="term" value="F:hydrolase activity"/>
    <property type="evidence" value="ECO:0007669"/>
    <property type="project" value="UniProtKB-KW"/>
</dbReference>
<evidence type="ECO:0000313" key="9">
    <source>
        <dbReference type="EMBL" id="SUZ64219.1"/>
    </source>
</evidence>
<feature type="domain" description="HD" evidence="8">
    <location>
        <begin position="380"/>
        <end position="487"/>
    </location>
</feature>
<feature type="domain" description="ACT" evidence="7">
    <location>
        <begin position="666"/>
        <end position="738"/>
    </location>
</feature>
<keyword evidence="2" id="KW-0548">Nucleotidyltransferase</keyword>
<dbReference type="SMART" id="SM00471">
    <property type="entry name" value="HDc"/>
    <property type="match status" value="1"/>
</dbReference>
<keyword evidence="4" id="KW-0378">Hydrolase</keyword>
<dbReference type="Pfam" id="PF08335">
    <property type="entry name" value="GlnD_UR_UTase"/>
    <property type="match status" value="1"/>
</dbReference>
<accession>A0A381PDG7</accession>
<dbReference type="EMBL" id="UINC01000928">
    <property type="protein sequence ID" value="SUZ64219.1"/>
    <property type="molecule type" value="Genomic_DNA"/>
</dbReference>
<dbReference type="CDD" id="cd04873">
    <property type="entry name" value="ACT_UUR-ACR-like"/>
    <property type="match status" value="1"/>
</dbReference>
<reference evidence="9" key="1">
    <citation type="submission" date="2018-05" db="EMBL/GenBank/DDBJ databases">
        <authorList>
            <person name="Lanie J.A."/>
            <person name="Ng W.-L."/>
            <person name="Kazmierczak K.M."/>
            <person name="Andrzejewski T.M."/>
            <person name="Davidsen T.M."/>
            <person name="Wayne K.J."/>
            <person name="Tettelin H."/>
            <person name="Glass J.I."/>
            <person name="Rusch D."/>
            <person name="Podicherti R."/>
            <person name="Tsui H.-C.T."/>
            <person name="Winkler M.E."/>
        </authorList>
    </citation>
    <scope>NUCLEOTIDE SEQUENCE</scope>
</reference>
<dbReference type="PANTHER" id="PTHR47320:SF1">
    <property type="entry name" value="BIFUNCTIONAL URIDYLYLTRANSFERASE_URIDYLYL-REMOVING ENZYME"/>
    <property type="match status" value="1"/>
</dbReference>
<evidence type="ECO:0008006" key="10">
    <source>
        <dbReference type="Google" id="ProtNLM"/>
    </source>
</evidence>
<feature type="domain" description="ACT" evidence="7">
    <location>
        <begin position="557"/>
        <end position="640"/>
    </location>
</feature>
<dbReference type="Gene3D" id="3.30.460.10">
    <property type="entry name" value="Beta Polymerase, domain 2"/>
    <property type="match status" value="1"/>
</dbReference>
<evidence type="ECO:0000256" key="6">
    <source>
        <dbReference type="ARBA" id="ARBA00023268"/>
    </source>
</evidence>
<sequence>VPRALSDVTDGFLSQLYADEIHGDSGIALVALGGYGRSELSPSSDLDLMLVHNERDDIDALADRIWYPLWDEGFKLGHSVRSVDQTLRLAATDLETATSLLNARLVTGDSSLVEELLARNELQWAGQDSERLDELARNVARRHRLAGEVAFLLEPDLKEGRGGLRDVHAIDWAARAGVQITVHDRELLDAAYRVLLEARVELHRISGKRGDVLLLEEQDSVASALRDPDADVLMGRIASAARRIAYLSDETWRHIDSDAKEKSPENIEVNGLGIVDHEIVIVGDPSTDPLLVLHAAVHAAELDLPLARESLRRLAERQPELPDPWPHGARDLFVTLLRNGHRAIPVIESLDYFEVWSRLLPEWTPNRARPQRNVYHRFTVDRHLLETVAEAARLAHRVQRSDILLVAALLHDIGKGYPGDHTEVGMRLVGPIASRCGFSQLDSELLTRLVEHHLLLPDVATRRDLDDLQTLRAVAEKVQTVDFLELLAALTEADSIATGPTAWGDWKAHLVETLTESTADFISSDGATHRKRRSFVTEHIEALMAEGETIVEGSGDTVTVVAPDRAGVFSRAAGALALRGLDVLQADAYSSDAGMAVSQFRVAEPDTPVDWGRVTDDVHECLKGHLAIDARIAERARVYRRRAALAAKSAATRVAFDIESATDATIIEVRTEDHIGVLYHLTRTLAEMGLDIRSAKIQTISNEVVDTFYVTGSSGPMLEELHRREIDSALRHSLRLVE</sequence>
<keyword evidence="1" id="KW-0808">Transferase</keyword>
<dbReference type="InterPro" id="IPR010043">
    <property type="entry name" value="UTase/UR"/>
</dbReference>
<organism evidence="9">
    <name type="scientific">marine metagenome</name>
    <dbReference type="NCBI Taxonomy" id="408172"/>
    <lineage>
        <taxon>unclassified sequences</taxon>
        <taxon>metagenomes</taxon>
        <taxon>ecological metagenomes</taxon>
    </lineage>
</organism>
<dbReference type="InterPro" id="IPR003607">
    <property type="entry name" value="HD/PDEase_dom"/>
</dbReference>
<keyword evidence="3" id="KW-0677">Repeat</keyword>
<evidence type="ECO:0000259" key="8">
    <source>
        <dbReference type="PROSITE" id="PS51831"/>
    </source>
</evidence>
<evidence type="ECO:0000259" key="7">
    <source>
        <dbReference type="PROSITE" id="PS51671"/>
    </source>
</evidence>
<feature type="non-terminal residue" evidence="9">
    <location>
        <position position="1"/>
    </location>
</feature>
<evidence type="ECO:0000256" key="1">
    <source>
        <dbReference type="ARBA" id="ARBA00022679"/>
    </source>
</evidence>
<dbReference type="Gene3D" id="3.30.70.260">
    <property type="match status" value="1"/>
</dbReference>